<evidence type="ECO:0000313" key="3">
    <source>
        <dbReference type="EMBL" id="RHY14275.1"/>
    </source>
</evidence>
<dbReference type="Proteomes" id="UP000266643">
    <property type="component" value="Unassembled WGS sequence"/>
</dbReference>
<evidence type="ECO:0000313" key="15">
    <source>
        <dbReference type="Proteomes" id="UP000275652"/>
    </source>
</evidence>
<dbReference type="Proteomes" id="UP000266196">
    <property type="component" value="Unassembled WGS sequence"/>
</dbReference>
<dbReference type="EMBL" id="QUTB01003998">
    <property type="protein sequence ID" value="RHY64846.1"/>
    <property type="molecule type" value="Genomic_DNA"/>
</dbReference>
<evidence type="ECO:0008006" key="18">
    <source>
        <dbReference type="Google" id="ProtNLM"/>
    </source>
</evidence>
<organism evidence="3 13">
    <name type="scientific">Aphanomyces astaci</name>
    <name type="common">Crayfish plague agent</name>
    <dbReference type="NCBI Taxonomy" id="112090"/>
    <lineage>
        <taxon>Eukaryota</taxon>
        <taxon>Sar</taxon>
        <taxon>Stramenopiles</taxon>
        <taxon>Oomycota</taxon>
        <taxon>Saprolegniomycetes</taxon>
        <taxon>Saprolegniales</taxon>
        <taxon>Verrucalvaceae</taxon>
        <taxon>Aphanomyces</taxon>
    </lineage>
</organism>
<evidence type="ECO:0000313" key="8">
    <source>
        <dbReference type="EMBL" id="RHZ22280.1"/>
    </source>
</evidence>
<name>A0A397B986_APHAT</name>
<evidence type="ECO:0000313" key="12">
    <source>
        <dbReference type="Proteomes" id="UP000266196"/>
    </source>
</evidence>
<evidence type="ECO:0000313" key="16">
    <source>
        <dbReference type="Proteomes" id="UP000283543"/>
    </source>
</evidence>
<dbReference type="EMBL" id="QUTA01005750">
    <property type="protein sequence ID" value="RHY14275.1"/>
    <property type="molecule type" value="Genomic_DNA"/>
</dbReference>
<evidence type="ECO:0000313" key="17">
    <source>
        <dbReference type="Proteomes" id="UP000286510"/>
    </source>
</evidence>
<dbReference type="EMBL" id="QUTD01002462">
    <property type="protein sequence ID" value="RHY75869.1"/>
    <property type="molecule type" value="Genomic_DNA"/>
</dbReference>
<evidence type="ECO:0000313" key="2">
    <source>
        <dbReference type="EMBL" id="RHY09766.1"/>
    </source>
</evidence>
<dbReference type="VEuPathDB" id="FungiDB:H257_13485"/>
<dbReference type="Proteomes" id="UP000286510">
    <property type="component" value="Unassembled WGS sequence"/>
</dbReference>
<evidence type="ECO:0000256" key="1">
    <source>
        <dbReference type="SAM" id="MobiDB-lite"/>
    </source>
</evidence>
<dbReference type="EMBL" id="QUTE01008843">
    <property type="protein sequence ID" value="RHZ22280.1"/>
    <property type="molecule type" value="Genomic_DNA"/>
</dbReference>
<dbReference type="VEuPathDB" id="FungiDB:H257_13483"/>
<dbReference type="AlphaFoldDB" id="A0A397B986"/>
<evidence type="ECO:0000313" key="11">
    <source>
        <dbReference type="Proteomes" id="UP000265716"/>
    </source>
</evidence>
<evidence type="ECO:0000313" key="14">
    <source>
        <dbReference type="Proteomes" id="UP000266643"/>
    </source>
</evidence>
<gene>
    <name evidence="3" type="ORF">DYB25_010901</name>
    <name evidence="7" type="ORF">DYB26_010068</name>
    <name evidence="9" type="ORF">DYB28_001263</name>
    <name evidence="6" type="ORF">DYB30_002329</name>
    <name evidence="8" type="ORF">DYB31_002414</name>
    <name evidence="5" type="ORF">DYB34_006534</name>
    <name evidence="2" type="ORF">DYB36_003342</name>
    <name evidence="4" type="ORF">DYB38_007903</name>
</gene>
<dbReference type="EMBL" id="QUTI01012710">
    <property type="protein sequence ID" value="RLO12673.1"/>
    <property type="molecule type" value="Genomic_DNA"/>
</dbReference>
<dbReference type="Proteomes" id="UP000283543">
    <property type="component" value="Unassembled WGS sequence"/>
</dbReference>
<sequence length="435" mass="48933">MQSNFGVFEAVTIKLTKANINQHNVTYTVTVSNKDSHATVTTSKSDDDFVKLQGHICNALDRGHSCDALCPWFFVDVQGKLPKKPWFRSTSHVRVVEARLNNYQDLLDVVVTFINSPHNRSCCRAKERVPAVLFDFLFRDNELDPSMYKTASPKNGRLSTSSQHRLSEPLDCVAMEKELYEESIRCLEARLKDLQNGTLDEFVERCKAFELAKTYRIDLAALHRKLLLRNIDELLAFDFQQIDDGFNASLEALQSTAPPNVAQQVEPVAESPHATAVVTDSDDPVRHELKQLELEKHLHFSMDHVNTCLPAATAIQAQLQALRDSLDIVNEKLRHATLHYDADEADTVYAGNVILYVGDAVVLTSEIAQVHLHLVCGNLVQVTLDSLRDRRCRLRFQDSAKNGPVAVHASPSGRKTNTTPRSKRTVQRKRLVSLI</sequence>
<evidence type="ECO:0000313" key="9">
    <source>
        <dbReference type="EMBL" id="RLO12673.1"/>
    </source>
</evidence>
<proteinExistence type="predicted"/>
<evidence type="ECO:0000313" key="5">
    <source>
        <dbReference type="EMBL" id="RHY64846.1"/>
    </source>
</evidence>
<reference evidence="10 11" key="2">
    <citation type="submission" date="2018-08" db="EMBL/GenBank/DDBJ databases">
        <title>Aphanomyces genome sequencing and annotation.</title>
        <authorList>
            <person name="Minardi D."/>
            <person name="Oidtmann B."/>
            <person name="Van Der Giezen M."/>
            <person name="Studholme D.J."/>
        </authorList>
    </citation>
    <scope>NUCLEOTIDE SEQUENCE [LARGE SCALE GENOMIC DNA]</scope>
    <source>
        <strain evidence="8 12">197901</strain>
        <strain evidence="6 14">D2</strain>
        <strain evidence="7 17">FDL457</strain>
        <strain evidence="2 10">Kv</strain>
        <strain evidence="4 11">SA</strain>
        <strain evidence="5 16">Si</strain>
        <strain evidence="3 13">Yx</strain>
    </source>
</reference>
<evidence type="ECO:0000313" key="6">
    <source>
        <dbReference type="EMBL" id="RHY75869.1"/>
    </source>
</evidence>
<dbReference type="EMBL" id="QUSZ01005421">
    <property type="protein sequence ID" value="RHY09766.1"/>
    <property type="molecule type" value="Genomic_DNA"/>
</dbReference>
<dbReference type="EMBL" id="QUTF01016878">
    <property type="protein sequence ID" value="RHZ05664.1"/>
    <property type="molecule type" value="Genomic_DNA"/>
</dbReference>
<comment type="caution">
    <text evidence="3">The sequence shown here is derived from an EMBL/GenBank/DDBJ whole genome shotgun (WGS) entry which is preliminary data.</text>
</comment>
<dbReference type="Proteomes" id="UP000265427">
    <property type="component" value="Unassembled WGS sequence"/>
</dbReference>
<protein>
    <recommendedName>
        <fullName evidence="18">PX domain-containing protein</fullName>
    </recommendedName>
</protein>
<evidence type="ECO:0000313" key="10">
    <source>
        <dbReference type="Proteomes" id="UP000265427"/>
    </source>
</evidence>
<dbReference type="Proteomes" id="UP000265716">
    <property type="component" value="Unassembled WGS sequence"/>
</dbReference>
<evidence type="ECO:0000313" key="13">
    <source>
        <dbReference type="Proteomes" id="UP000266239"/>
    </source>
</evidence>
<reference evidence="9 15" key="1">
    <citation type="journal article" date="2018" name="J. Invertebr. Pathol.">
        <title>New genotyping method for the causative agent of crayfish plague (Aphanomyces astaci) based on whole genome data.</title>
        <authorList>
            <person name="Minardi D."/>
            <person name="Studholme D.J."/>
            <person name="van der Giezen M."/>
            <person name="Pretto T."/>
            <person name="Oidtmann B."/>
        </authorList>
    </citation>
    <scope>NUCLEOTIDE SEQUENCE [LARGE SCALE GENOMIC DNA]</scope>
    <source>
        <strain evidence="9 15">KB13</strain>
    </source>
</reference>
<feature type="region of interest" description="Disordered" evidence="1">
    <location>
        <begin position="403"/>
        <end position="425"/>
    </location>
</feature>
<dbReference type="EMBL" id="QUTC01006800">
    <property type="protein sequence ID" value="RHY50364.1"/>
    <property type="molecule type" value="Genomic_DNA"/>
</dbReference>
<dbReference type="Proteomes" id="UP000275652">
    <property type="component" value="Unassembled WGS sequence"/>
</dbReference>
<evidence type="ECO:0000313" key="4">
    <source>
        <dbReference type="EMBL" id="RHY50364.1"/>
    </source>
</evidence>
<dbReference type="Proteomes" id="UP000266239">
    <property type="component" value="Unassembled WGS sequence"/>
</dbReference>
<accession>A0A397B986</accession>
<evidence type="ECO:0000313" key="7">
    <source>
        <dbReference type="EMBL" id="RHZ05664.1"/>
    </source>
</evidence>